<reference evidence="10" key="1">
    <citation type="submission" date="2022-07" db="EMBL/GenBank/DDBJ databases">
        <authorList>
            <person name="Macas J."/>
            <person name="Novak P."/>
            <person name="Neumann P."/>
        </authorList>
    </citation>
    <scope>NUCLEOTIDE SEQUENCE</scope>
</reference>
<dbReference type="Gene3D" id="1.50.40.10">
    <property type="entry name" value="Mitochondrial carrier domain"/>
    <property type="match status" value="1"/>
</dbReference>
<gene>
    <name evidence="10" type="ORF">CEURO_LOCUS10721</name>
</gene>
<keyword evidence="7 8" id="KW-0472">Membrane</keyword>
<protein>
    <submittedName>
        <fullName evidence="10">Uncharacterized protein</fullName>
    </submittedName>
</protein>
<dbReference type="GO" id="GO:0016020">
    <property type="term" value="C:membrane"/>
    <property type="evidence" value="ECO:0007669"/>
    <property type="project" value="UniProtKB-SubCell"/>
</dbReference>
<dbReference type="InterPro" id="IPR044712">
    <property type="entry name" value="SLC25A32-like"/>
</dbReference>
<evidence type="ECO:0000313" key="10">
    <source>
        <dbReference type="EMBL" id="CAH9089096.1"/>
    </source>
</evidence>
<evidence type="ECO:0000256" key="3">
    <source>
        <dbReference type="ARBA" id="ARBA00022448"/>
    </source>
</evidence>
<dbReference type="EMBL" id="CAMAPE010000020">
    <property type="protein sequence ID" value="CAH9089096.1"/>
    <property type="molecule type" value="Genomic_DNA"/>
</dbReference>
<comment type="subcellular location">
    <subcellularLocation>
        <location evidence="1">Membrane</location>
        <topology evidence="1">Multi-pass membrane protein</topology>
    </subcellularLocation>
</comment>
<dbReference type="GO" id="GO:0055085">
    <property type="term" value="P:transmembrane transport"/>
    <property type="evidence" value="ECO:0007669"/>
    <property type="project" value="InterPro"/>
</dbReference>
<dbReference type="PROSITE" id="PS50920">
    <property type="entry name" value="SOLCAR"/>
    <property type="match status" value="1"/>
</dbReference>
<comment type="caution">
    <text evidence="10">The sequence shown here is derived from an EMBL/GenBank/DDBJ whole genome shotgun (WGS) entry which is preliminary data.</text>
</comment>
<dbReference type="Pfam" id="PF00153">
    <property type="entry name" value="Mito_carr"/>
    <property type="match status" value="1"/>
</dbReference>
<dbReference type="Proteomes" id="UP001152484">
    <property type="component" value="Unassembled WGS sequence"/>
</dbReference>
<proteinExistence type="inferred from homology"/>
<keyword evidence="5" id="KW-0677">Repeat</keyword>
<evidence type="ECO:0000313" key="11">
    <source>
        <dbReference type="Proteomes" id="UP001152484"/>
    </source>
</evidence>
<organism evidence="10 11">
    <name type="scientific">Cuscuta europaea</name>
    <name type="common">European dodder</name>
    <dbReference type="NCBI Taxonomy" id="41803"/>
    <lineage>
        <taxon>Eukaryota</taxon>
        <taxon>Viridiplantae</taxon>
        <taxon>Streptophyta</taxon>
        <taxon>Embryophyta</taxon>
        <taxon>Tracheophyta</taxon>
        <taxon>Spermatophyta</taxon>
        <taxon>Magnoliopsida</taxon>
        <taxon>eudicotyledons</taxon>
        <taxon>Gunneridae</taxon>
        <taxon>Pentapetalae</taxon>
        <taxon>asterids</taxon>
        <taxon>lamiids</taxon>
        <taxon>Solanales</taxon>
        <taxon>Convolvulaceae</taxon>
        <taxon>Cuscuteae</taxon>
        <taxon>Cuscuta</taxon>
        <taxon>Cuscuta subgen. Cuscuta</taxon>
    </lineage>
</organism>
<dbReference type="InterPro" id="IPR023395">
    <property type="entry name" value="MCP_dom_sf"/>
</dbReference>
<evidence type="ECO:0000256" key="2">
    <source>
        <dbReference type="ARBA" id="ARBA00006375"/>
    </source>
</evidence>
<keyword evidence="3 9" id="KW-0813">Transport</keyword>
<dbReference type="PANTHER" id="PTHR45683">
    <property type="entry name" value="MITOCHONDRIAL NICOTINAMIDE ADENINE DINUCLEOTIDE TRANSPORTER 1-RELATED-RELATED"/>
    <property type="match status" value="1"/>
</dbReference>
<dbReference type="AlphaFoldDB" id="A0A9P1E991"/>
<dbReference type="SUPFAM" id="SSF103506">
    <property type="entry name" value="Mitochondrial carrier"/>
    <property type="match status" value="1"/>
</dbReference>
<feature type="repeat" description="Solcar" evidence="8">
    <location>
        <begin position="9"/>
        <end position="101"/>
    </location>
</feature>
<evidence type="ECO:0000256" key="7">
    <source>
        <dbReference type="ARBA" id="ARBA00023136"/>
    </source>
</evidence>
<keyword evidence="6" id="KW-1133">Transmembrane helix</keyword>
<dbReference type="OrthoDB" id="269120at2759"/>
<dbReference type="InterPro" id="IPR018108">
    <property type="entry name" value="MCP_transmembrane"/>
</dbReference>
<keyword evidence="11" id="KW-1185">Reference proteome</keyword>
<evidence type="ECO:0000256" key="8">
    <source>
        <dbReference type="PROSITE-ProRule" id="PRU00282"/>
    </source>
</evidence>
<evidence type="ECO:0000256" key="5">
    <source>
        <dbReference type="ARBA" id="ARBA00022737"/>
    </source>
</evidence>
<keyword evidence="4 8" id="KW-0812">Transmembrane</keyword>
<evidence type="ECO:0000256" key="4">
    <source>
        <dbReference type="ARBA" id="ARBA00022692"/>
    </source>
</evidence>
<accession>A0A9P1E991</accession>
<dbReference type="GO" id="GO:0006862">
    <property type="term" value="P:nucleotide transport"/>
    <property type="evidence" value="ECO:0007669"/>
    <property type="project" value="InterPro"/>
</dbReference>
<comment type="similarity">
    <text evidence="2 9">Belongs to the mitochondrial carrier (TC 2.A.29) family.</text>
</comment>
<evidence type="ECO:0000256" key="6">
    <source>
        <dbReference type="ARBA" id="ARBA00022989"/>
    </source>
</evidence>
<evidence type="ECO:0000256" key="1">
    <source>
        <dbReference type="ARBA" id="ARBA00004141"/>
    </source>
</evidence>
<sequence length="103" mass="12101">MYMKDMKESNPDFHLASASKAGALVWFCTNPLWLGKTRLQLQTPQHHTRPYYGFHDALKTIMKEEEWKALYKEIGPGVGITLEEYQHLRYQMALFRLVNGLRD</sequence>
<evidence type="ECO:0000256" key="9">
    <source>
        <dbReference type="RuleBase" id="RU000488"/>
    </source>
</evidence>
<name>A0A9P1E991_CUSEU</name>